<proteinExistence type="predicted"/>
<gene>
    <name evidence="1" type="ORF">PGO_080610</name>
</gene>
<sequence>MNFVKTHIYKQEYTNEGIKELEKDARSTKEIDQNKILKELPEFKRNNQFLSLSEQLELNKNNSTNNVVYGKDDNDGEGHMNIYAMPNLTEEYAEYYESYAKNDNYSAEKIRQREYEVELEFKEAIKSFVKKKELNEKKNNSDLFREETNVNLKEIKKNIIKNKKKNEVKSNVKAIIKTKKKTSIACPENHVDIKKHTPQEENNSLLIGYSDYSDG</sequence>
<dbReference type="AlphaFoldDB" id="A0A1Y1JH05"/>
<dbReference type="OrthoDB" id="372726at2759"/>
<protein>
    <submittedName>
        <fullName evidence="1">Uncharacterized protein</fullName>
    </submittedName>
</protein>
<reference evidence="2" key="1">
    <citation type="submission" date="2017-04" db="EMBL/GenBank/DDBJ databases">
        <title>Plasmodium gonderi genome.</title>
        <authorList>
            <person name="Arisue N."/>
            <person name="Honma H."/>
            <person name="Kawai S."/>
            <person name="Tougan T."/>
            <person name="Tanabe K."/>
            <person name="Horii T."/>
        </authorList>
    </citation>
    <scope>NUCLEOTIDE SEQUENCE [LARGE SCALE GENOMIC DNA]</scope>
    <source>
        <strain evidence="2">ATCC 30045</strain>
    </source>
</reference>
<dbReference type="RefSeq" id="XP_028543086.1">
    <property type="nucleotide sequence ID" value="XM_028687285.1"/>
</dbReference>
<evidence type="ECO:0000313" key="2">
    <source>
        <dbReference type="Proteomes" id="UP000195521"/>
    </source>
</evidence>
<name>A0A1Y1JH05_PLAGO</name>
<organism evidence="1 2">
    <name type="scientific">Plasmodium gonderi</name>
    <dbReference type="NCBI Taxonomy" id="77519"/>
    <lineage>
        <taxon>Eukaryota</taxon>
        <taxon>Sar</taxon>
        <taxon>Alveolata</taxon>
        <taxon>Apicomplexa</taxon>
        <taxon>Aconoidasida</taxon>
        <taxon>Haemosporida</taxon>
        <taxon>Plasmodiidae</taxon>
        <taxon>Plasmodium</taxon>
        <taxon>Plasmodium (Plasmodium)</taxon>
    </lineage>
</organism>
<dbReference type="GeneID" id="39747212"/>
<dbReference type="Proteomes" id="UP000195521">
    <property type="component" value="Unassembled WGS sequence"/>
</dbReference>
<accession>A0A1Y1JH05</accession>
<dbReference type="OMA" id="HIYEQEY"/>
<dbReference type="EMBL" id="BDQF01000009">
    <property type="protein sequence ID" value="GAW80497.1"/>
    <property type="molecule type" value="Genomic_DNA"/>
</dbReference>
<keyword evidence="2" id="KW-1185">Reference proteome</keyword>
<evidence type="ECO:0000313" key="1">
    <source>
        <dbReference type="EMBL" id="GAW80497.1"/>
    </source>
</evidence>
<comment type="caution">
    <text evidence="1">The sequence shown here is derived from an EMBL/GenBank/DDBJ whole genome shotgun (WGS) entry which is preliminary data.</text>
</comment>